<protein>
    <submittedName>
        <fullName evidence="1">dUTP diphosphatase</fullName>
    </submittedName>
</protein>
<gene>
    <name evidence="1" type="ORF">KHA91_07920</name>
</gene>
<keyword evidence="2" id="KW-1185">Reference proteome</keyword>
<proteinExistence type="predicted"/>
<dbReference type="CDD" id="cd11527">
    <property type="entry name" value="NTP-PPase_dUTPase"/>
    <property type="match status" value="1"/>
</dbReference>
<accession>A0A942UJP1</accession>
<dbReference type="AlphaFoldDB" id="A0A942UJP1"/>
<dbReference type="Pfam" id="PF08761">
    <property type="entry name" value="dUTPase_2"/>
    <property type="match status" value="1"/>
</dbReference>
<dbReference type="RefSeq" id="WP_213097616.1">
    <property type="nucleotide sequence ID" value="NZ_JAGYPH010000001.1"/>
</dbReference>
<sequence length="163" mass="19077">MTLHEWYAMQQELDQYIEIEHDLQNTDLVERKLLALLVEMGELANETRCFKFWSKKPASDQDIILEEFVDGIHFILSIGLELGFSERDIPIVSSEGNEDVVQGFLKIYNLVDQLRQSRSADTYEELLRQYFILGQSLGFSIDDVQQAYKAKNEVNYKRQQEGY</sequence>
<dbReference type="InterPro" id="IPR014871">
    <property type="entry name" value="dUTPase/dCTP_pyrophosphatase"/>
</dbReference>
<dbReference type="Gene3D" id="1.10.4010.10">
    <property type="entry name" value="Type II deoxyuridine triphosphatase"/>
    <property type="match status" value="1"/>
</dbReference>
<name>A0A942UJP1_9BACI</name>
<dbReference type="InterPro" id="IPR016947">
    <property type="entry name" value="UCP030140"/>
</dbReference>
<dbReference type="PIRSF" id="PIRSF030140">
    <property type="entry name" value="UCP030140"/>
    <property type="match status" value="1"/>
</dbReference>
<dbReference type="EMBL" id="JAGYPN010000001">
    <property type="protein sequence ID" value="MBS4222685.1"/>
    <property type="molecule type" value="Genomic_DNA"/>
</dbReference>
<dbReference type="Proteomes" id="UP000676456">
    <property type="component" value="Unassembled WGS sequence"/>
</dbReference>
<dbReference type="SUPFAM" id="SSF101386">
    <property type="entry name" value="all-alpha NTP pyrophosphatases"/>
    <property type="match status" value="1"/>
</dbReference>
<reference evidence="1 2" key="1">
    <citation type="submission" date="2021-05" db="EMBL/GenBank/DDBJ databases">
        <title>Novel Bacillus species.</title>
        <authorList>
            <person name="Liu G."/>
        </authorList>
    </citation>
    <scope>NUCLEOTIDE SEQUENCE [LARGE SCALE GENOMIC DNA]</scope>
    <source>
        <strain evidence="1 2">FJAT-49682</strain>
    </source>
</reference>
<evidence type="ECO:0000313" key="1">
    <source>
        <dbReference type="EMBL" id="MBS4222685.1"/>
    </source>
</evidence>
<comment type="caution">
    <text evidence="1">The sequence shown here is derived from an EMBL/GenBank/DDBJ whole genome shotgun (WGS) entry which is preliminary data.</text>
</comment>
<organism evidence="1 2">
    <name type="scientific">Lederbergia citrea</name>
    <dbReference type="NCBI Taxonomy" id="2833581"/>
    <lineage>
        <taxon>Bacteria</taxon>
        <taxon>Bacillati</taxon>
        <taxon>Bacillota</taxon>
        <taxon>Bacilli</taxon>
        <taxon>Bacillales</taxon>
        <taxon>Bacillaceae</taxon>
        <taxon>Lederbergia</taxon>
    </lineage>
</organism>
<evidence type="ECO:0000313" key="2">
    <source>
        <dbReference type="Proteomes" id="UP000676456"/>
    </source>
</evidence>